<evidence type="ECO:0000313" key="8">
    <source>
        <dbReference type="EMBL" id="OWV34234.1"/>
    </source>
</evidence>
<dbReference type="OrthoDB" id="8478320at2"/>
<gene>
    <name evidence="8" type="ORF">B5C34_12715</name>
</gene>
<feature type="chain" id="PRO_5011117467" description="Thioredoxin-like fold domain-containing protein" evidence="6">
    <location>
        <begin position="20"/>
        <end position="248"/>
    </location>
</feature>
<keyword evidence="5" id="KW-0676">Redox-active center</keyword>
<evidence type="ECO:0000256" key="6">
    <source>
        <dbReference type="SAM" id="SignalP"/>
    </source>
</evidence>
<dbReference type="Pfam" id="PF13462">
    <property type="entry name" value="Thioredoxin_4"/>
    <property type="match status" value="1"/>
</dbReference>
<sequence length="248" mass="26897">MNFSLKSTASMLAAAALLAACNSGDEATAGAAEAGADSNLKAAEGSENWVRTIAKTEEGGYRIGNPDAPVKLVEFASLACPHCATFHEEAMPELKGEYIASGDVSYELRTFVLNQPDFVVTAVARCQTPEAFFALADAFFENQRGWLGNFQQMERADLERLGTMDPQDAMVEFGRMGGVDEFVRARGIPGSKFESCVRDEETLAEVEAIRQDAVETYDLTGTPTFVVNGERIDASTWEQVKERLDAAL</sequence>
<dbReference type="InterPro" id="IPR012336">
    <property type="entry name" value="Thioredoxin-like_fold"/>
</dbReference>
<dbReference type="PROSITE" id="PS51257">
    <property type="entry name" value="PROKAR_LIPOPROTEIN"/>
    <property type="match status" value="1"/>
</dbReference>
<comment type="similarity">
    <text evidence="1">Belongs to the thioredoxin family. DsbA subfamily.</text>
</comment>
<evidence type="ECO:0000313" key="9">
    <source>
        <dbReference type="Proteomes" id="UP000198462"/>
    </source>
</evidence>
<feature type="domain" description="Thioredoxin-like fold" evidence="7">
    <location>
        <begin position="58"/>
        <end position="245"/>
    </location>
</feature>
<feature type="signal peptide" evidence="6">
    <location>
        <begin position="1"/>
        <end position="19"/>
    </location>
</feature>
<protein>
    <recommendedName>
        <fullName evidence="7">Thioredoxin-like fold domain-containing protein</fullName>
    </recommendedName>
</protein>
<organism evidence="8 9">
    <name type="scientific">Pacificimonas flava</name>
    <dbReference type="NCBI Taxonomy" id="1234595"/>
    <lineage>
        <taxon>Bacteria</taxon>
        <taxon>Pseudomonadati</taxon>
        <taxon>Pseudomonadota</taxon>
        <taxon>Alphaproteobacteria</taxon>
        <taxon>Sphingomonadales</taxon>
        <taxon>Sphingosinicellaceae</taxon>
        <taxon>Pacificimonas</taxon>
    </lineage>
</organism>
<keyword evidence="2 6" id="KW-0732">Signal</keyword>
<comment type="caution">
    <text evidence="8">The sequence shown here is derived from an EMBL/GenBank/DDBJ whole genome shotgun (WGS) entry which is preliminary data.</text>
</comment>
<evidence type="ECO:0000256" key="4">
    <source>
        <dbReference type="ARBA" id="ARBA00023157"/>
    </source>
</evidence>
<keyword evidence="9" id="KW-1185">Reference proteome</keyword>
<evidence type="ECO:0000256" key="5">
    <source>
        <dbReference type="ARBA" id="ARBA00023284"/>
    </source>
</evidence>
<accession>A0A219B7S3</accession>
<dbReference type="Proteomes" id="UP000198462">
    <property type="component" value="Unassembled WGS sequence"/>
</dbReference>
<keyword evidence="3" id="KW-0560">Oxidoreductase</keyword>
<proteinExistence type="inferred from homology"/>
<dbReference type="GO" id="GO:0016491">
    <property type="term" value="F:oxidoreductase activity"/>
    <property type="evidence" value="ECO:0007669"/>
    <property type="project" value="UniProtKB-KW"/>
</dbReference>
<dbReference type="InterPro" id="IPR036249">
    <property type="entry name" value="Thioredoxin-like_sf"/>
</dbReference>
<reference evidence="9" key="1">
    <citation type="submission" date="2017-05" db="EMBL/GenBank/DDBJ databases">
        <authorList>
            <person name="Lin X."/>
        </authorList>
    </citation>
    <scope>NUCLEOTIDE SEQUENCE [LARGE SCALE GENOMIC DNA]</scope>
    <source>
        <strain evidence="9">JLT2012</strain>
    </source>
</reference>
<keyword evidence="4" id="KW-1015">Disulfide bond</keyword>
<dbReference type="RefSeq" id="WP_088712934.1">
    <property type="nucleotide sequence ID" value="NZ_NFZT01000001.1"/>
</dbReference>
<evidence type="ECO:0000256" key="1">
    <source>
        <dbReference type="ARBA" id="ARBA00005791"/>
    </source>
</evidence>
<dbReference type="Gene3D" id="3.40.30.10">
    <property type="entry name" value="Glutaredoxin"/>
    <property type="match status" value="1"/>
</dbReference>
<dbReference type="PANTHER" id="PTHR13887:SF14">
    <property type="entry name" value="DISULFIDE BOND FORMATION PROTEIN D"/>
    <property type="match status" value="1"/>
</dbReference>
<dbReference type="AlphaFoldDB" id="A0A219B7S3"/>
<evidence type="ECO:0000256" key="2">
    <source>
        <dbReference type="ARBA" id="ARBA00022729"/>
    </source>
</evidence>
<evidence type="ECO:0000256" key="3">
    <source>
        <dbReference type="ARBA" id="ARBA00023002"/>
    </source>
</evidence>
<dbReference type="Gene3D" id="1.10.40.110">
    <property type="match status" value="1"/>
</dbReference>
<dbReference type="EMBL" id="NFZT01000001">
    <property type="protein sequence ID" value="OWV34234.1"/>
    <property type="molecule type" value="Genomic_DNA"/>
</dbReference>
<name>A0A219B7S3_9SPHN</name>
<dbReference type="PANTHER" id="PTHR13887">
    <property type="entry name" value="GLUTATHIONE S-TRANSFERASE KAPPA"/>
    <property type="match status" value="1"/>
</dbReference>
<evidence type="ECO:0000259" key="7">
    <source>
        <dbReference type="Pfam" id="PF13462"/>
    </source>
</evidence>
<dbReference type="SUPFAM" id="SSF52833">
    <property type="entry name" value="Thioredoxin-like"/>
    <property type="match status" value="1"/>
</dbReference>